<accession>A0A5E7Q5V6</accession>
<feature type="compositionally biased region" description="Basic residues" evidence="1">
    <location>
        <begin position="315"/>
        <end position="324"/>
    </location>
</feature>
<organism evidence="2 3">
    <name type="scientific">Pseudomonas fluorescens</name>
    <dbReference type="NCBI Taxonomy" id="294"/>
    <lineage>
        <taxon>Bacteria</taxon>
        <taxon>Pseudomonadati</taxon>
        <taxon>Pseudomonadota</taxon>
        <taxon>Gammaproteobacteria</taxon>
        <taxon>Pseudomonadales</taxon>
        <taxon>Pseudomonadaceae</taxon>
        <taxon>Pseudomonas</taxon>
    </lineage>
</organism>
<dbReference type="EMBL" id="CABVIK010000025">
    <property type="protein sequence ID" value="VVP57281.1"/>
    <property type="molecule type" value="Genomic_DNA"/>
</dbReference>
<evidence type="ECO:0000256" key="1">
    <source>
        <dbReference type="SAM" id="MobiDB-lite"/>
    </source>
</evidence>
<name>A0A5E7Q5V6_PSEFL</name>
<feature type="region of interest" description="Disordered" evidence="1">
    <location>
        <begin position="303"/>
        <end position="324"/>
    </location>
</feature>
<reference evidence="2 3" key="1">
    <citation type="submission" date="2019-09" db="EMBL/GenBank/DDBJ databases">
        <authorList>
            <person name="Chandra G."/>
            <person name="Truman W A."/>
        </authorList>
    </citation>
    <scope>NUCLEOTIDE SEQUENCE [LARGE SCALE GENOMIC DNA]</scope>
    <source>
        <strain evidence="2">PS870</strain>
    </source>
</reference>
<sequence length="324" mass="36685">MKNSNSMSDAPAPPDYHRCLPVELHSQADAFIHYLLELPKKSPVECPACSHPRFRLDPSQNLRLPFYRCAACNKGFNCLSKTPFSGYGLMHLWATYAQYLLAGWPTQSIAKAMSISPSTTWRWIKPCRAVMANEFLALYHWWSARQDRASLEPPAHIAAQAQAFLSGLELLLTTQQAVCPKCGSPDMQRTDERRPDFRCASCGSKMSLLRGTLLSRVGYPEHWLGFAQGLINGESLVDLQRRAGLCGQACKRWQVRFTQMLEQQGHTELIHWITWLRSRRVKEVNDFVRDGGQMEAVTGSRYSAGSKRVFAPPPHHPRKRKSVS</sequence>
<evidence type="ECO:0000313" key="2">
    <source>
        <dbReference type="EMBL" id="VVP57281.1"/>
    </source>
</evidence>
<dbReference type="RefSeq" id="WP_154913715.1">
    <property type="nucleotide sequence ID" value="NZ_CABVIK010000025.1"/>
</dbReference>
<evidence type="ECO:0008006" key="4">
    <source>
        <dbReference type="Google" id="ProtNLM"/>
    </source>
</evidence>
<evidence type="ECO:0000313" key="3">
    <source>
        <dbReference type="Proteomes" id="UP000349468"/>
    </source>
</evidence>
<dbReference type="AlphaFoldDB" id="A0A5E7Q5V6"/>
<proteinExistence type="predicted"/>
<dbReference type="Proteomes" id="UP000349468">
    <property type="component" value="Unassembled WGS sequence"/>
</dbReference>
<protein>
    <recommendedName>
        <fullName evidence="4">Transposase zinc-ribbon domain-containing protein</fullName>
    </recommendedName>
</protein>
<gene>
    <name evidence="2" type="ORF">PS870_05762</name>
</gene>